<comment type="caution">
    <text evidence="2">The sequence shown here is derived from an EMBL/GenBank/DDBJ whole genome shotgun (WGS) entry which is preliminary data.</text>
</comment>
<protein>
    <submittedName>
        <fullName evidence="2">GNAT family N-acetyltransferase</fullName>
        <ecNumber evidence="2">2.3.-.-</ecNumber>
    </submittedName>
</protein>
<sequence length="157" mass="18015">MQIRDLRTEDQSAVQEIMVPHPWQFPQRIIDSYPERWNRFLNAPAPESHGFFVAELNGVVGHAGYIYSESLRLCEIVGVVVKQGLQGQGIGTSIIHFIFKHIKSLGHDKVILYTLEHPANARTIHFYQKLGFKTVAHDPDFWGPSYDRITFIRELDG</sequence>
<evidence type="ECO:0000259" key="1">
    <source>
        <dbReference type="PROSITE" id="PS51186"/>
    </source>
</evidence>
<keyword evidence="2" id="KW-0012">Acyltransferase</keyword>
<gene>
    <name evidence="2" type="ORF">ACFSB2_06720</name>
</gene>
<dbReference type="EC" id="2.3.-.-" evidence="2"/>
<dbReference type="InterPro" id="IPR000182">
    <property type="entry name" value="GNAT_dom"/>
</dbReference>
<dbReference type="InterPro" id="IPR016181">
    <property type="entry name" value="Acyl_CoA_acyltransferase"/>
</dbReference>
<dbReference type="Pfam" id="PF00583">
    <property type="entry name" value="Acetyltransf_1"/>
    <property type="match status" value="1"/>
</dbReference>
<accession>A0ABW4JDI6</accession>
<dbReference type="PROSITE" id="PS51186">
    <property type="entry name" value="GNAT"/>
    <property type="match status" value="1"/>
</dbReference>
<reference evidence="3" key="1">
    <citation type="journal article" date="2019" name="Int. J. Syst. Evol. Microbiol.">
        <title>The Global Catalogue of Microorganisms (GCM) 10K type strain sequencing project: providing services to taxonomists for standard genome sequencing and annotation.</title>
        <authorList>
            <consortium name="The Broad Institute Genomics Platform"/>
            <consortium name="The Broad Institute Genome Sequencing Center for Infectious Disease"/>
            <person name="Wu L."/>
            <person name="Ma J."/>
        </authorList>
    </citation>
    <scope>NUCLEOTIDE SEQUENCE [LARGE SCALE GENOMIC DNA]</scope>
    <source>
        <strain evidence="3">CGMCC 1.12286</strain>
    </source>
</reference>
<organism evidence="2 3">
    <name type="scientific">Alicyclobacillus fodiniaquatilis</name>
    <dbReference type="NCBI Taxonomy" id="1661150"/>
    <lineage>
        <taxon>Bacteria</taxon>
        <taxon>Bacillati</taxon>
        <taxon>Bacillota</taxon>
        <taxon>Bacilli</taxon>
        <taxon>Bacillales</taxon>
        <taxon>Alicyclobacillaceae</taxon>
        <taxon>Alicyclobacillus</taxon>
    </lineage>
</organism>
<dbReference type="EMBL" id="JBHUCX010000020">
    <property type="protein sequence ID" value="MFD1674397.1"/>
    <property type="molecule type" value="Genomic_DNA"/>
</dbReference>
<dbReference type="RefSeq" id="WP_377942267.1">
    <property type="nucleotide sequence ID" value="NZ_JBHUCX010000020.1"/>
</dbReference>
<dbReference type="Proteomes" id="UP001597079">
    <property type="component" value="Unassembled WGS sequence"/>
</dbReference>
<keyword evidence="3" id="KW-1185">Reference proteome</keyword>
<dbReference type="Gene3D" id="3.40.630.30">
    <property type="match status" value="1"/>
</dbReference>
<dbReference type="SUPFAM" id="SSF55729">
    <property type="entry name" value="Acyl-CoA N-acyltransferases (Nat)"/>
    <property type="match status" value="1"/>
</dbReference>
<evidence type="ECO:0000313" key="2">
    <source>
        <dbReference type="EMBL" id="MFD1674397.1"/>
    </source>
</evidence>
<proteinExistence type="predicted"/>
<dbReference type="CDD" id="cd04301">
    <property type="entry name" value="NAT_SF"/>
    <property type="match status" value="1"/>
</dbReference>
<name>A0ABW4JDI6_9BACL</name>
<keyword evidence="2" id="KW-0808">Transferase</keyword>
<feature type="domain" description="N-acetyltransferase" evidence="1">
    <location>
        <begin position="1"/>
        <end position="156"/>
    </location>
</feature>
<dbReference type="GO" id="GO:0016746">
    <property type="term" value="F:acyltransferase activity"/>
    <property type="evidence" value="ECO:0007669"/>
    <property type="project" value="UniProtKB-KW"/>
</dbReference>
<evidence type="ECO:0000313" key="3">
    <source>
        <dbReference type="Proteomes" id="UP001597079"/>
    </source>
</evidence>